<evidence type="ECO:0000313" key="1">
    <source>
        <dbReference type="EMBL" id="MCI75810.1"/>
    </source>
</evidence>
<comment type="caution">
    <text evidence="1">The sequence shown here is derived from an EMBL/GenBank/DDBJ whole genome shotgun (WGS) entry which is preliminary data.</text>
</comment>
<keyword evidence="2" id="KW-1185">Reference proteome</keyword>
<accession>A0A392UTY7</accession>
<dbReference type="Proteomes" id="UP000265520">
    <property type="component" value="Unassembled WGS sequence"/>
</dbReference>
<protein>
    <submittedName>
        <fullName evidence="1">Uncharacterized protein</fullName>
    </submittedName>
</protein>
<organism evidence="1 2">
    <name type="scientific">Trifolium medium</name>
    <dbReference type="NCBI Taxonomy" id="97028"/>
    <lineage>
        <taxon>Eukaryota</taxon>
        <taxon>Viridiplantae</taxon>
        <taxon>Streptophyta</taxon>
        <taxon>Embryophyta</taxon>
        <taxon>Tracheophyta</taxon>
        <taxon>Spermatophyta</taxon>
        <taxon>Magnoliopsida</taxon>
        <taxon>eudicotyledons</taxon>
        <taxon>Gunneridae</taxon>
        <taxon>Pentapetalae</taxon>
        <taxon>rosids</taxon>
        <taxon>fabids</taxon>
        <taxon>Fabales</taxon>
        <taxon>Fabaceae</taxon>
        <taxon>Papilionoideae</taxon>
        <taxon>50 kb inversion clade</taxon>
        <taxon>NPAAA clade</taxon>
        <taxon>Hologalegina</taxon>
        <taxon>IRL clade</taxon>
        <taxon>Trifolieae</taxon>
        <taxon>Trifolium</taxon>
    </lineage>
</organism>
<reference evidence="1 2" key="1">
    <citation type="journal article" date="2018" name="Front. Plant Sci.">
        <title>Red Clover (Trifolium pratense) and Zigzag Clover (T. medium) - A Picture of Genomic Similarities and Differences.</title>
        <authorList>
            <person name="Dluhosova J."/>
            <person name="Istvanek J."/>
            <person name="Nedelnik J."/>
            <person name="Repkova J."/>
        </authorList>
    </citation>
    <scope>NUCLEOTIDE SEQUENCE [LARGE SCALE GENOMIC DNA]</scope>
    <source>
        <strain evidence="2">cv. 10/8</strain>
        <tissue evidence="1">Leaf</tissue>
    </source>
</reference>
<sequence length="45" mass="4844">GAWAKQASLSPIWVVFAASTTEPDKGARARAQGRWAVAPPLHRMV</sequence>
<feature type="non-terminal residue" evidence="1">
    <location>
        <position position="1"/>
    </location>
</feature>
<dbReference type="AlphaFoldDB" id="A0A392UTY7"/>
<dbReference type="EMBL" id="LXQA010891588">
    <property type="protein sequence ID" value="MCI75810.1"/>
    <property type="molecule type" value="Genomic_DNA"/>
</dbReference>
<evidence type="ECO:0000313" key="2">
    <source>
        <dbReference type="Proteomes" id="UP000265520"/>
    </source>
</evidence>
<name>A0A392UTY7_9FABA</name>
<proteinExistence type="predicted"/>